<feature type="transmembrane region" description="Helical" evidence="5">
    <location>
        <begin position="187"/>
        <end position="207"/>
    </location>
</feature>
<dbReference type="EMBL" id="CP002278">
    <property type="protein sequence ID" value="ADP77266.1"/>
    <property type="molecule type" value="Genomic_DNA"/>
</dbReference>
<evidence type="ECO:0000256" key="2">
    <source>
        <dbReference type="ARBA" id="ARBA00022692"/>
    </source>
</evidence>
<keyword evidence="3 5" id="KW-1133">Transmembrane helix</keyword>
<feature type="transmembrane region" description="Helical" evidence="5">
    <location>
        <begin position="85"/>
        <end position="105"/>
    </location>
</feature>
<accession>E3GY84</accession>
<comment type="similarity">
    <text evidence="5">Belongs to the 4-toluene sulfonate uptake permease (TSUP) (TC 2.A.102) family.</text>
</comment>
<evidence type="ECO:0000256" key="5">
    <source>
        <dbReference type="RuleBase" id="RU363041"/>
    </source>
</evidence>
<dbReference type="Pfam" id="PF01925">
    <property type="entry name" value="TauE"/>
    <property type="match status" value="1"/>
</dbReference>
<proteinExistence type="inferred from homology"/>
<dbReference type="Proteomes" id="UP000002315">
    <property type="component" value="Chromosome"/>
</dbReference>
<evidence type="ECO:0000313" key="6">
    <source>
        <dbReference type="EMBL" id="ADP77266.1"/>
    </source>
</evidence>
<reference evidence="6 7" key="1">
    <citation type="journal article" date="2010" name="Stand. Genomic Sci.">
        <title>Complete genome sequence of Methanothermus fervidus type strain (V24S).</title>
        <authorList>
            <person name="Anderson I."/>
            <person name="Djao O.D."/>
            <person name="Misra M."/>
            <person name="Chertkov O."/>
            <person name="Nolan M."/>
            <person name="Lucas S."/>
            <person name="Lapidus A."/>
            <person name="Del Rio T.G."/>
            <person name="Tice H."/>
            <person name="Cheng J.F."/>
            <person name="Tapia R."/>
            <person name="Han C."/>
            <person name="Goodwin L."/>
            <person name="Pitluck S."/>
            <person name="Liolios K."/>
            <person name="Ivanova N."/>
            <person name="Mavromatis K."/>
            <person name="Mikhailova N."/>
            <person name="Pati A."/>
            <person name="Brambilla E."/>
            <person name="Chen A."/>
            <person name="Palaniappan K."/>
            <person name="Land M."/>
            <person name="Hauser L."/>
            <person name="Chang Y.J."/>
            <person name="Jeffries C.D."/>
            <person name="Sikorski J."/>
            <person name="Spring S."/>
            <person name="Rohde M."/>
            <person name="Eichinger K."/>
            <person name="Huber H."/>
            <person name="Wirth R."/>
            <person name="Goker M."/>
            <person name="Detter J.C."/>
            <person name="Woyke T."/>
            <person name="Bristow J."/>
            <person name="Eisen J.A."/>
            <person name="Markowitz V."/>
            <person name="Hugenholtz P."/>
            <person name="Klenk H.P."/>
            <person name="Kyrpides N.C."/>
        </authorList>
    </citation>
    <scope>NUCLEOTIDE SEQUENCE [LARGE SCALE GENOMIC DNA]</scope>
    <source>
        <strain evidence="7">ATCC 43054 / DSM 2088 / JCM 10308 / V24 S</strain>
    </source>
</reference>
<evidence type="ECO:0000313" key="7">
    <source>
        <dbReference type="Proteomes" id="UP000002315"/>
    </source>
</evidence>
<evidence type="ECO:0000256" key="3">
    <source>
        <dbReference type="ARBA" id="ARBA00022989"/>
    </source>
</evidence>
<organism evidence="6 7">
    <name type="scientific">Methanothermus fervidus (strain ATCC 43054 / DSM 2088 / JCM 10308 / V24 S)</name>
    <dbReference type="NCBI Taxonomy" id="523846"/>
    <lineage>
        <taxon>Archaea</taxon>
        <taxon>Methanobacteriati</taxon>
        <taxon>Methanobacteriota</taxon>
        <taxon>Methanomada group</taxon>
        <taxon>Methanobacteria</taxon>
        <taxon>Methanobacteriales</taxon>
        <taxon>Methanothermaceae</taxon>
        <taxon>Methanothermus</taxon>
    </lineage>
</organism>
<feature type="transmembrane region" description="Helical" evidence="5">
    <location>
        <begin position="7"/>
        <end position="40"/>
    </location>
</feature>
<dbReference type="AlphaFoldDB" id="E3GY84"/>
<feature type="transmembrane region" description="Helical" evidence="5">
    <location>
        <begin position="149"/>
        <end position="181"/>
    </location>
</feature>
<dbReference type="PANTHER" id="PTHR43483:SF3">
    <property type="entry name" value="MEMBRANE TRANSPORTER PROTEIN HI_0806-RELATED"/>
    <property type="match status" value="1"/>
</dbReference>
<feature type="transmembrane region" description="Helical" evidence="5">
    <location>
        <begin position="251"/>
        <end position="267"/>
    </location>
</feature>
<name>E3GY84_METFV</name>
<keyword evidence="4 5" id="KW-0472">Membrane</keyword>
<dbReference type="InterPro" id="IPR002781">
    <property type="entry name" value="TM_pro_TauE-like"/>
</dbReference>
<keyword evidence="2 5" id="KW-0812">Transmembrane</keyword>
<comment type="subcellular location">
    <subcellularLocation>
        <location evidence="5">Cell membrane</location>
        <topology evidence="5">Multi-pass membrane protein</topology>
    </subcellularLocation>
    <subcellularLocation>
        <location evidence="1">Membrane</location>
        <topology evidence="1">Multi-pass membrane protein</topology>
    </subcellularLocation>
</comment>
<dbReference type="HOGENOM" id="CLU_045498_6_2_2"/>
<protein>
    <recommendedName>
        <fullName evidence="5">Probable membrane transporter protein</fullName>
    </recommendedName>
</protein>
<sequence length="269" mass="29193">MSIDILGYIIILIITGIGVGTLTGMLGVGGGFILVPIFFFLNQIFLGVNESFAFRMATATSLSTFIPNMVSAYEHAQRGSVLWKEGTLIAFFGFIGGIIGATINLILPVKFLKIFFALLLVFLAIKLIRNVNPKTLTFQKNVFLNNISYLIPIGILTGILSGMFGIGGGIILVPLLTIIGFDLLKSIGTSTFVVTITSLGGILIYIFSTNAQNLSYSIGYVNLLQSLIINITGVLSVRFGVKMAYKYPKKVLKYVVAILLIIFAIKLQF</sequence>
<gene>
    <name evidence="6" type="ordered locus">Mfer_0466</name>
</gene>
<keyword evidence="7" id="KW-1185">Reference proteome</keyword>
<evidence type="ECO:0000256" key="4">
    <source>
        <dbReference type="ARBA" id="ARBA00023136"/>
    </source>
</evidence>
<evidence type="ECO:0000256" key="1">
    <source>
        <dbReference type="ARBA" id="ARBA00004141"/>
    </source>
</evidence>
<feature type="transmembrane region" description="Helical" evidence="5">
    <location>
        <begin position="111"/>
        <end position="128"/>
    </location>
</feature>
<dbReference type="GO" id="GO:0005886">
    <property type="term" value="C:plasma membrane"/>
    <property type="evidence" value="ECO:0007669"/>
    <property type="project" value="UniProtKB-SubCell"/>
</dbReference>
<dbReference type="STRING" id="523846.Mfer_0466"/>
<dbReference type="PANTHER" id="PTHR43483">
    <property type="entry name" value="MEMBRANE TRANSPORTER PROTEIN HI_0806-RELATED"/>
    <property type="match status" value="1"/>
</dbReference>
<keyword evidence="5" id="KW-1003">Cell membrane</keyword>
<dbReference type="KEGG" id="mfv:Mfer_0466"/>